<feature type="domain" description="NUP160 C-terminal TPR" evidence="7">
    <location>
        <begin position="1212"/>
        <end position="1478"/>
    </location>
</feature>
<keyword evidence="3" id="KW-0539">Nucleus</keyword>
<evidence type="ECO:0000313" key="10">
    <source>
        <dbReference type="Proteomes" id="UP000036987"/>
    </source>
</evidence>
<dbReference type="Pfam" id="PF23347">
    <property type="entry name" value="TPR_Nup160_C"/>
    <property type="match status" value="1"/>
</dbReference>
<protein>
    <submittedName>
        <fullName evidence="9">Uncharacterized protein</fullName>
    </submittedName>
</protein>
<feature type="domain" description="NUP160 middle TPR" evidence="8">
    <location>
        <begin position="917"/>
        <end position="1163"/>
    </location>
</feature>
<dbReference type="Proteomes" id="UP000036987">
    <property type="component" value="Unassembled WGS sequence"/>
</dbReference>
<sequence>MADPISFLEGMEVPIPGCDNLKWTELSIPPMPRSDSIAGSSPQISQTPSSSSIPRGTGSCHVINGDIPAYLIWRIDQNQPHLLDIVELFPSKFFCEKGLRLVFSESLHPFSFIYKHEVGNTVGNTYMIYALTVSGMAYLLKVRSPNAYAFGSVLPSTELITLDVQNSSYITAVEATLGCLMIGRNDGSVSCYQLGKLDQREPGFMLEIRDDAGIGRLWSIMSRGKVTSAVQHLVLHEMLGRKYLFVAHVDGTLRAWDLLGNTKILNHSICLQESTAGSIRKFWIGDANINTCQCFLIVLHEGHSESNFGMIALHTINFNTGDKLVLSLETSVQYIPLDEGKFVDLKITRDMLWILTETSPMLYNLSCSDVKMNKKYNYNLHEQFVAEQLFQSSEYSGDDRMWSSVSLFFSAKDQIPYVISSVFLRRILQPGISLSSALSATIMDQKKYMTDYEVQSLSISGLKKELLSIIESEGVATDPLSMLQYWKRFCSNLFQHWCRCNTPYGLFIDSSGSVGLIRRSSISLFRQFQNIEAIIYGSYDELCGSRIPSIFAGSNFDFEIMSDVLRSARIIKNQLGKASSSLFYEALLNPSIVSYEETLSHLFKVLETGHNSTLETSLLSQGGDDTTWLKNSSDHKHFRKFSVDILFSLTRLLNKAATWGRVLDIIEFYLENFFPDKHVEHMDSRRFFSINSSLLIQATCQVAGVIIDCAFGMLMLLEYLINVSMHVHMVQNDITRLRLKIIPMIEGIIMQWHILHFIATTQTESVASEDFSSQLSSLHIDKKTGHSSWDEMLGTYGFTLSCLLEFPIISNEDAFVTSKSFSSLSKFVCPVWNYCSWILDGRSLDKSNVSLHPSIEIAGLLLQYRQYEAAENLLVIIDTYLTKNKGFGSIIGDRFACIHLLGYCLVLRAQSAPSSILKHWKIRESVRYFFRAAFGEGASIAIQKLSFQTGFYYSSNNRSAVLWKFFYFQWVMQIFDQYNLSEAACQFALSALAQVDKVIEDDRCSISSLHESPNGIKGRLWANIFKFTMDLGYYGDAYCAIVSNPDEDNKYICLRRFIYVLYEQGESKILCNGEFPFVGLVEKVEQELFWKAERSDISSTPNLYKLLYGFHMYRNNWRRAARYMYHYSYRLKQEIKLNENRQVSSTFQEILCALSATINALQLVHPPHAWIDTHVNFDKSSPNKRPRQVFTKNVSLIVDPESQMRHFVIDVEMLEKDYVLTLAQYLLSTVDVKCILTEDQSDIVTIVDALVEANLYDMAFTVVLKVWKGCQLKRELERVFVAISRNCCAVEGNSFNFARTDHRSLVSRNSDAKTFVNGKVDVGSCIRQTLGNTQWEKLELYLEKYKILHPRLPVTVAETLLYTDPQIELPLWLVRIFKGSRGVSPWGMSGQEADPATLFRLYVEYGRYAEATNLFVEYINATTSLRTVNIMKRKKMSSICFPHVAVERLWCHLQDAQTSGYMINQCDKLKNLLNSSIDNHLKQVKMDSVDAFASATV</sequence>
<dbReference type="OrthoDB" id="67716at2759"/>
<feature type="compositionally biased region" description="Low complexity" evidence="4">
    <location>
        <begin position="40"/>
        <end position="54"/>
    </location>
</feature>
<evidence type="ECO:0000256" key="3">
    <source>
        <dbReference type="ARBA" id="ARBA00023242"/>
    </source>
</evidence>
<comment type="subcellular location">
    <subcellularLocation>
        <location evidence="1">Nucleus</location>
    </subcellularLocation>
</comment>
<feature type="domain" description="NUP160 helical" evidence="6">
    <location>
        <begin position="555"/>
        <end position="741"/>
    </location>
</feature>
<dbReference type="InterPro" id="IPR056536">
    <property type="entry name" value="TPR_NUP160_C"/>
</dbReference>
<dbReference type="GO" id="GO:0005643">
    <property type="term" value="C:nuclear pore"/>
    <property type="evidence" value="ECO:0000318"/>
    <property type="project" value="GO_Central"/>
</dbReference>
<proteinExistence type="predicted"/>
<keyword evidence="2" id="KW-0813">Transport</keyword>
<dbReference type="STRING" id="29655.A0A0K9PM63"/>
<dbReference type="InterPro" id="IPR059141">
    <property type="entry name" value="Beta-prop_Nup120_160"/>
</dbReference>
<evidence type="ECO:0000259" key="7">
    <source>
        <dbReference type="Pfam" id="PF23347"/>
    </source>
</evidence>
<dbReference type="EMBL" id="LFYR01000729">
    <property type="protein sequence ID" value="KMZ70133.1"/>
    <property type="molecule type" value="Genomic_DNA"/>
</dbReference>
<feature type="region of interest" description="Disordered" evidence="4">
    <location>
        <begin position="36"/>
        <end position="56"/>
    </location>
</feature>
<dbReference type="InterPro" id="IPR056535">
    <property type="entry name" value="TPR_NUP160_M"/>
</dbReference>
<reference evidence="10" key="1">
    <citation type="journal article" date="2016" name="Nature">
        <title>The genome of the seagrass Zostera marina reveals angiosperm adaptation to the sea.</title>
        <authorList>
            <person name="Olsen J.L."/>
            <person name="Rouze P."/>
            <person name="Verhelst B."/>
            <person name="Lin Y.-C."/>
            <person name="Bayer T."/>
            <person name="Collen J."/>
            <person name="Dattolo E."/>
            <person name="De Paoli E."/>
            <person name="Dittami S."/>
            <person name="Maumus F."/>
            <person name="Michel G."/>
            <person name="Kersting A."/>
            <person name="Lauritano C."/>
            <person name="Lohaus R."/>
            <person name="Toepel M."/>
            <person name="Tonon T."/>
            <person name="Vanneste K."/>
            <person name="Amirebrahimi M."/>
            <person name="Brakel J."/>
            <person name="Bostroem C."/>
            <person name="Chovatia M."/>
            <person name="Grimwood J."/>
            <person name="Jenkins J.W."/>
            <person name="Jueterbock A."/>
            <person name="Mraz A."/>
            <person name="Stam W.T."/>
            <person name="Tice H."/>
            <person name="Bornberg-Bauer E."/>
            <person name="Green P.J."/>
            <person name="Pearson G.A."/>
            <person name="Procaccini G."/>
            <person name="Duarte C.M."/>
            <person name="Schmutz J."/>
            <person name="Reusch T.B.H."/>
            <person name="Van de Peer Y."/>
        </authorList>
    </citation>
    <scope>NUCLEOTIDE SEQUENCE [LARGE SCALE GENOMIC DNA]</scope>
    <source>
        <strain evidence="10">cv. Finnish</strain>
    </source>
</reference>
<dbReference type="PANTHER" id="PTHR21286">
    <property type="entry name" value="NUCLEAR PORE COMPLEX PROTEIN NUP160"/>
    <property type="match status" value="1"/>
</dbReference>
<dbReference type="InterPro" id="IPR035192">
    <property type="entry name" value="NUP160_hel_plant"/>
</dbReference>
<evidence type="ECO:0000259" key="8">
    <source>
        <dbReference type="Pfam" id="PF23354"/>
    </source>
</evidence>
<organism evidence="9 10">
    <name type="scientific">Zostera marina</name>
    <name type="common">Eelgrass</name>
    <dbReference type="NCBI Taxonomy" id="29655"/>
    <lineage>
        <taxon>Eukaryota</taxon>
        <taxon>Viridiplantae</taxon>
        <taxon>Streptophyta</taxon>
        <taxon>Embryophyta</taxon>
        <taxon>Tracheophyta</taxon>
        <taxon>Spermatophyta</taxon>
        <taxon>Magnoliopsida</taxon>
        <taxon>Liliopsida</taxon>
        <taxon>Zosteraceae</taxon>
        <taxon>Zostera</taxon>
    </lineage>
</organism>
<dbReference type="Pfam" id="PF11715">
    <property type="entry name" value="Beta-prop_Nup120_160"/>
    <property type="match status" value="1"/>
</dbReference>
<dbReference type="OMA" id="TIERLWC"/>
<dbReference type="Pfam" id="PF23354">
    <property type="entry name" value="TPR_NUP160_120_M"/>
    <property type="match status" value="1"/>
</dbReference>
<dbReference type="Pfam" id="PF17238">
    <property type="entry name" value="NUP160_helical_2"/>
    <property type="match status" value="1"/>
</dbReference>
<dbReference type="GO" id="GO:0017056">
    <property type="term" value="F:structural constituent of nuclear pore"/>
    <property type="evidence" value="ECO:0000318"/>
    <property type="project" value="GO_Central"/>
</dbReference>
<dbReference type="InterPro" id="IPR021717">
    <property type="entry name" value="Nucleoporin_Nup160"/>
</dbReference>
<evidence type="ECO:0000256" key="2">
    <source>
        <dbReference type="ARBA" id="ARBA00022448"/>
    </source>
</evidence>
<feature type="domain" description="Nucleoporin Nup120/160 beta-propeller" evidence="5">
    <location>
        <begin position="70"/>
        <end position="532"/>
    </location>
</feature>
<comment type="caution">
    <text evidence="9">The sequence shown here is derived from an EMBL/GenBank/DDBJ whole genome shotgun (WGS) entry which is preliminary data.</text>
</comment>
<evidence type="ECO:0000256" key="1">
    <source>
        <dbReference type="ARBA" id="ARBA00004123"/>
    </source>
</evidence>
<name>A0A0K9PM63_ZOSMR</name>
<accession>A0A0K9PM63</accession>
<keyword evidence="10" id="KW-1185">Reference proteome</keyword>
<gene>
    <name evidence="9" type="ORF">ZOSMA_1G01060</name>
</gene>
<dbReference type="PANTHER" id="PTHR21286:SF0">
    <property type="entry name" value="NUCLEAR PORE COMPLEX PROTEIN NUP160"/>
    <property type="match status" value="1"/>
</dbReference>
<evidence type="ECO:0000259" key="5">
    <source>
        <dbReference type="Pfam" id="PF11715"/>
    </source>
</evidence>
<evidence type="ECO:0000259" key="6">
    <source>
        <dbReference type="Pfam" id="PF17238"/>
    </source>
</evidence>
<evidence type="ECO:0000313" key="9">
    <source>
        <dbReference type="EMBL" id="KMZ70133.1"/>
    </source>
</evidence>
<evidence type="ECO:0000256" key="4">
    <source>
        <dbReference type="SAM" id="MobiDB-lite"/>
    </source>
</evidence>